<evidence type="ECO:0000313" key="2">
    <source>
        <dbReference type="WBParaSite" id="ES5_v2.g11351.t1"/>
    </source>
</evidence>
<reference evidence="2" key="1">
    <citation type="submission" date="2022-11" db="UniProtKB">
        <authorList>
            <consortium name="WormBaseParasite"/>
        </authorList>
    </citation>
    <scope>IDENTIFICATION</scope>
</reference>
<sequence length="92" mass="10657">MIFALIAPLGPLFNFVHRLCFNGNVTAGITQLSYNCAFVLMMIYRIFSGFRRRRRKIFTEKQPLAIISPLGKQLPVNQQAEMYFAALDKQWN</sequence>
<dbReference type="WBParaSite" id="ES5_v2.g11351.t1">
    <property type="protein sequence ID" value="ES5_v2.g11351.t1"/>
    <property type="gene ID" value="ES5_v2.g11351"/>
</dbReference>
<protein>
    <submittedName>
        <fullName evidence="2">Uncharacterized protein</fullName>
    </submittedName>
</protein>
<name>A0AC34F3B0_9BILA</name>
<evidence type="ECO:0000313" key="1">
    <source>
        <dbReference type="Proteomes" id="UP000887579"/>
    </source>
</evidence>
<accession>A0AC34F3B0</accession>
<proteinExistence type="predicted"/>
<organism evidence="1 2">
    <name type="scientific">Panagrolaimus sp. ES5</name>
    <dbReference type="NCBI Taxonomy" id="591445"/>
    <lineage>
        <taxon>Eukaryota</taxon>
        <taxon>Metazoa</taxon>
        <taxon>Ecdysozoa</taxon>
        <taxon>Nematoda</taxon>
        <taxon>Chromadorea</taxon>
        <taxon>Rhabditida</taxon>
        <taxon>Tylenchina</taxon>
        <taxon>Panagrolaimomorpha</taxon>
        <taxon>Panagrolaimoidea</taxon>
        <taxon>Panagrolaimidae</taxon>
        <taxon>Panagrolaimus</taxon>
    </lineage>
</organism>
<dbReference type="Proteomes" id="UP000887579">
    <property type="component" value="Unplaced"/>
</dbReference>